<accession>A0A1K0G023</accession>
<dbReference type="RefSeq" id="WP_143162989.1">
    <property type="nucleotide sequence ID" value="NZ_MEIA01000466.1"/>
</dbReference>
<gene>
    <name evidence="3" type="ORF">BG844_30825</name>
</gene>
<evidence type="ECO:0000313" key="3">
    <source>
        <dbReference type="EMBL" id="OJF10658.1"/>
    </source>
</evidence>
<organism evidence="3 4">
    <name type="scientific">Couchioplanes caeruleus subsp. caeruleus</name>
    <dbReference type="NCBI Taxonomy" id="56427"/>
    <lineage>
        <taxon>Bacteria</taxon>
        <taxon>Bacillati</taxon>
        <taxon>Actinomycetota</taxon>
        <taxon>Actinomycetes</taxon>
        <taxon>Micromonosporales</taxon>
        <taxon>Micromonosporaceae</taxon>
        <taxon>Couchioplanes</taxon>
    </lineage>
</organism>
<feature type="region of interest" description="Disordered" evidence="1">
    <location>
        <begin position="25"/>
        <end position="98"/>
    </location>
</feature>
<evidence type="ECO:0000256" key="1">
    <source>
        <dbReference type="SAM" id="MobiDB-lite"/>
    </source>
</evidence>
<proteinExistence type="predicted"/>
<keyword evidence="2" id="KW-0732">Signal</keyword>
<dbReference type="Proteomes" id="UP000182486">
    <property type="component" value="Unassembled WGS sequence"/>
</dbReference>
<dbReference type="AlphaFoldDB" id="A0A1K0G023"/>
<protein>
    <recommendedName>
        <fullName evidence="5">Lipoprotein</fullName>
    </recommendedName>
</protein>
<feature type="signal peptide" evidence="2">
    <location>
        <begin position="1"/>
        <end position="26"/>
    </location>
</feature>
<feature type="compositionally biased region" description="Polar residues" evidence="1">
    <location>
        <begin position="63"/>
        <end position="72"/>
    </location>
</feature>
<reference evidence="3 4" key="1">
    <citation type="submission" date="2016-09" db="EMBL/GenBank/DDBJ databases">
        <title>Couchioplanes caeruleus draft genome sequence.</title>
        <authorList>
            <person name="Sheehan J."/>
            <person name="Caffrey P."/>
        </authorList>
    </citation>
    <scope>NUCLEOTIDE SEQUENCE [LARGE SCALE GENOMIC DNA]</scope>
    <source>
        <strain evidence="3 4">DSM 43634</strain>
    </source>
</reference>
<comment type="caution">
    <text evidence="3">The sequence shown here is derived from an EMBL/GenBank/DDBJ whole genome shotgun (WGS) entry which is preliminary data.</text>
</comment>
<feature type="compositionally biased region" description="Pro residues" evidence="1">
    <location>
        <begin position="74"/>
        <end position="86"/>
    </location>
</feature>
<evidence type="ECO:0000313" key="4">
    <source>
        <dbReference type="Proteomes" id="UP000182486"/>
    </source>
</evidence>
<sequence>MSLFRTATATSLVVVFLTACSATDTAAPGNSVPVTQSAAPSALAASQPAPSAPPADPSSPRSTQATPHNSVATGPPPGVRKPPGIPKTPTDIVKSPGWTEGWITRGGTGPCYGFADVDGKPYAVYSDAGTPLMKGAYVRVRLVPSELRINCGEGTQMQMEAVEQVP</sequence>
<dbReference type="PROSITE" id="PS51257">
    <property type="entry name" value="PROKAR_LIPOPROTEIN"/>
    <property type="match status" value="1"/>
</dbReference>
<evidence type="ECO:0000256" key="2">
    <source>
        <dbReference type="SAM" id="SignalP"/>
    </source>
</evidence>
<evidence type="ECO:0008006" key="5">
    <source>
        <dbReference type="Google" id="ProtNLM"/>
    </source>
</evidence>
<keyword evidence="4" id="KW-1185">Reference proteome</keyword>
<feature type="compositionally biased region" description="Low complexity" evidence="1">
    <location>
        <begin position="37"/>
        <end position="49"/>
    </location>
</feature>
<feature type="chain" id="PRO_5038814790" description="Lipoprotein" evidence="2">
    <location>
        <begin position="27"/>
        <end position="166"/>
    </location>
</feature>
<dbReference type="EMBL" id="MEIA01000466">
    <property type="protein sequence ID" value="OJF10658.1"/>
    <property type="molecule type" value="Genomic_DNA"/>
</dbReference>
<name>A0A1K0G023_9ACTN</name>